<proteinExistence type="predicted"/>
<organism evidence="1 2">
    <name type="scientific">Brachionus plicatilis</name>
    <name type="common">Marine rotifer</name>
    <name type="synonym">Brachionus muelleri</name>
    <dbReference type="NCBI Taxonomy" id="10195"/>
    <lineage>
        <taxon>Eukaryota</taxon>
        <taxon>Metazoa</taxon>
        <taxon>Spiralia</taxon>
        <taxon>Gnathifera</taxon>
        <taxon>Rotifera</taxon>
        <taxon>Eurotatoria</taxon>
        <taxon>Monogononta</taxon>
        <taxon>Pseudotrocha</taxon>
        <taxon>Ploima</taxon>
        <taxon>Brachionidae</taxon>
        <taxon>Brachionus</taxon>
    </lineage>
</organism>
<evidence type="ECO:0000313" key="2">
    <source>
        <dbReference type="Proteomes" id="UP000276133"/>
    </source>
</evidence>
<dbReference type="EMBL" id="REGN01003715">
    <property type="protein sequence ID" value="RNA21197.1"/>
    <property type="molecule type" value="Genomic_DNA"/>
</dbReference>
<evidence type="ECO:0000313" key="1">
    <source>
        <dbReference type="EMBL" id="RNA21197.1"/>
    </source>
</evidence>
<dbReference type="AlphaFoldDB" id="A0A3M7RCF9"/>
<comment type="caution">
    <text evidence="1">The sequence shown here is derived from an EMBL/GenBank/DDBJ whole genome shotgun (WGS) entry which is preliminary data.</text>
</comment>
<keyword evidence="2" id="KW-1185">Reference proteome</keyword>
<sequence>MFGSAPLSIKILIPLAWPFSVDKCRGVCFLLSLSLIISTPDISSISLEDCIAPCSAATCKHVLPSLSRIKKSAPNDKPVFFYAEFKFLNF</sequence>
<gene>
    <name evidence="1" type="ORF">BpHYR1_001264</name>
</gene>
<name>A0A3M7RCF9_BRAPC</name>
<reference evidence="1 2" key="1">
    <citation type="journal article" date="2018" name="Sci. Rep.">
        <title>Genomic signatures of local adaptation to the degree of environmental predictability in rotifers.</title>
        <authorList>
            <person name="Franch-Gras L."/>
            <person name="Hahn C."/>
            <person name="Garcia-Roger E.M."/>
            <person name="Carmona M.J."/>
            <person name="Serra M."/>
            <person name="Gomez A."/>
        </authorList>
    </citation>
    <scope>NUCLEOTIDE SEQUENCE [LARGE SCALE GENOMIC DNA]</scope>
    <source>
        <strain evidence="1">HYR1</strain>
    </source>
</reference>
<dbReference type="Proteomes" id="UP000276133">
    <property type="component" value="Unassembled WGS sequence"/>
</dbReference>
<protein>
    <submittedName>
        <fullName evidence="1">Uncharacterized protein</fullName>
    </submittedName>
</protein>
<accession>A0A3M7RCF9</accession>